<dbReference type="SUPFAM" id="SSF49373">
    <property type="entry name" value="Invasin/intimin cell-adhesion fragments"/>
    <property type="match status" value="2"/>
</dbReference>
<evidence type="ECO:0000256" key="1">
    <source>
        <dbReference type="ARBA" id="ARBA00010116"/>
    </source>
</evidence>
<feature type="domain" description="Big-1" evidence="3">
    <location>
        <begin position="161"/>
        <end position="265"/>
    </location>
</feature>
<sequence length="487" mass="49101">MKTFFRMVAGIFLLSILSACGGGGGSGGSSAFGTDSGTGSTLKTGKMDVTLFDSNANPTNVINNANGLIARARVYNNNGTPVAGVVVTFTIDNANIATLSPSSGSALTNQNGVAEIAIKAGNPGATTITANAIWTGFAAISAKASFSVGSLPDAVPFAVNFVSASPSNKSIVIKGAGGNGRTEIALLTFKVVDSNNVGIANKKVNFVARSSALVNLATTSATTDSNGNVVATVSSGTQPTSVIVSATVDGTSITTSSDTVAVTTGISTQDSFTLATEKTNVEGFDFAGITNQLTVFLADVNGGVVSNDAAVVFTTNSGAIVGDAGNSDTARCLIKNGSCSVIWRSQNPSLSLVTVIATTVTAAGNLSTSVSFTNSASWNPIIVGLPSSVTFASGSCTAKSFNVTISDRNGYQLPAGTALSFADTNNVTVTVSPSTISALNVKGTISTSHTLTFTPTDKCPPGTGTTNFQIETSNKVKQSYNIPVVYN</sequence>
<dbReference type="InterPro" id="IPR003344">
    <property type="entry name" value="Big_1_dom"/>
</dbReference>
<reference evidence="4 5" key="1">
    <citation type="submission" date="2021-04" db="EMBL/GenBank/DDBJ databases">
        <title>novel species isolated from subtropical streams in China.</title>
        <authorList>
            <person name="Lu H."/>
        </authorList>
    </citation>
    <scope>NUCLEOTIDE SEQUENCE [LARGE SCALE GENOMIC DNA]</scope>
    <source>
        <strain evidence="4 5">FT147W</strain>
    </source>
</reference>
<dbReference type="PROSITE" id="PS51257">
    <property type="entry name" value="PROKAR_LIPOPROTEIN"/>
    <property type="match status" value="1"/>
</dbReference>
<dbReference type="Pfam" id="PF02369">
    <property type="entry name" value="Big_1"/>
    <property type="match status" value="1"/>
</dbReference>
<evidence type="ECO:0000259" key="3">
    <source>
        <dbReference type="PROSITE" id="PS51127"/>
    </source>
</evidence>
<feature type="signal peptide" evidence="2">
    <location>
        <begin position="1"/>
        <end position="21"/>
    </location>
</feature>
<gene>
    <name evidence="4" type="ORF">KDM87_02705</name>
</gene>
<name>A0ABS5GYF5_9BURK</name>
<organism evidence="4 5">
    <name type="scientific">Undibacterium rivi</name>
    <dbReference type="NCBI Taxonomy" id="2828729"/>
    <lineage>
        <taxon>Bacteria</taxon>
        <taxon>Pseudomonadati</taxon>
        <taxon>Pseudomonadota</taxon>
        <taxon>Betaproteobacteria</taxon>
        <taxon>Burkholderiales</taxon>
        <taxon>Oxalobacteraceae</taxon>
        <taxon>Undibacterium</taxon>
    </lineage>
</organism>
<dbReference type="InterPro" id="IPR013783">
    <property type="entry name" value="Ig-like_fold"/>
</dbReference>
<dbReference type="InterPro" id="IPR008964">
    <property type="entry name" value="Invasin/intimin_cell_adhesion"/>
</dbReference>
<dbReference type="PROSITE" id="PS51127">
    <property type="entry name" value="BIG1"/>
    <property type="match status" value="2"/>
</dbReference>
<dbReference type="RefSeq" id="WP_212677634.1">
    <property type="nucleotide sequence ID" value="NZ_JAGSPK010000001.1"/>
</dbReference>
<comment type="similarity">
    <text evidence="1">Belongs to the intimin/invasin family.</text>
</comment>
<evidence type="ECO:0000256" key="2">
    <source>
        <dbReference type="SAM" id="SignalP"/>
    </source>
</evidence>
<keyword evidence="5" id="KW-1185">Reference proteome</keyword>
<dbReference type="EMBL" id="JAGSPK010000001">
    <property type="protein sequence ID" value="MBR7791491.1"/>
    <property type="molecule type" value="Genomic_DNA"/>
</dbReference>
<dbReference type="SMART" id="SM00634">
    <property type="entry name" value="BID_1"/>
    <property type="match status" value="2"/>
</dbReference>
<evidence type="ECO:0000313" key="4">
    <source>
        <dbReference type="EMBL" id="MBR7791491.1"/>
    </source>
</evidence>
<accession>A0ABS5GYF5</accession>
<comment type="caution">
    <text evidence="4">The sequence shown here is derived from an EMBL/GenBank/DDBJ whole genome shotgun (WGS) entry which is preliminary data.</text>
</comment>
<protein>
    <submittedName>
        <fullName evidence="4">Ig-like domain-containing protein</fullName>
    </submittedName>
</protein>
<feature type="chain" id="PRO_5046425571" evidence="2">
    <location>
        <begin position="22"/>
        <end position="487"/>
    </location>
</feature>
<proteinExistence type="inferred from homology"/>
<feature type="domain" description="Big-1" evidence="3">
    <location>
        <begin position="51"/>
        <end position="147"/>
    </location>
</feature>
<dbReference type="Proteomes" id="UP000682982">
    <property type="component" value="Unassembled WGS sequence"/>
</dbReference>
<dbReference type="Gene3D" id="2.60.40.10">
    <property type="entry name" value="Immunoglobulins"/>
    <property type="match status" value="2"/>
</dbReference>
<evidence type="ECO:0000313" key="5">
    <source>
        <dbReference type="Proteomes" id="UP000682982"/>
    </source>
</evidence>
<keyword evidence="2" id="KW-0732">Signal</keyword>